<name>A0ABD3TVM3_9LAMI</name>
<dbReference type="PANTHER" id="PTHR45786:SF75">
    <property type="entry name" value="ATP-DEPENDENT DNA HELICASE"/>
    <property type="match status" value="1"/>
</dbReference>
<accession>A0ABD3TVM3</accession>
<evidence type="ECO:0008006" key="4">
    <source>
        <dbReference type="Google" id="ProtNLM"/>
    </source>
</evidence>
<dbReference type="Proteomes" id="UP001634393">
    <property type="component" value="Unassembled WGS sequence"/>
</dbReference>
<reference evidence="2 3" key="1">
    <citation type="submission" date="2024-12" db="EMBL/GenBank/DDBJ databases">
        <title>The unique morphological basis and parallel evolutionary history of personate flowers in Penstemon.</title>
        <authorList>
            <person name="Depatie T.H."/>
            <person name="Wessinger C.A."/>
        </authorList>
    </citation>
    <scope>NUCLEOTIDE SEQUENCE [LARGE SCALE GENOMIC DNA]</scope>
    <source>
        <strain evidence="2">WTNN_2</strain>
        <tissue evidence="2">Leaf</tissue>
    </source>
</reference>
<protein>
    <recommendedName>
        <fullName evidence="4">Helitron helicase-like domain-containing protein</fullName>
    </recommendedName>
</protein>
<organism evidence="2 3">
    <name type="scientific">Penstemon smallii</name>
    <dbReference type="NCBI Taxonomy" id="265156"/>
    <lineage>
        <taxon>Eukaryota</taxon>
        <taxon>Viridiplantae</taxon>
        <taxon>Streptophyta</taxon>
        <taxon>Embryophyta</taxon>
        <taxon>Tracheophyta</taxon>
        <taxon>Spermatophyta</taxon>
        <taxon>Magnoliopsida</taxon>
        <taxon>eudicotyledons</taxon>
        <taxon>Gunneridae</taxon>
        <taxon>Pentapetalae</taxon>
        <taxon>asterids</taxon>
        <taxon>lamiids</taxon>
        <taxon>Lamiales</taxon>
        <taxon>Plantaginaceae</taxon>
        <taxon>Cheloneae</taxon>
        <taxon>Penstemon</taxon>
    </lineage>
</organism>
<evidence type="ECO:0000313" key="3">
    <source>
        <dbReference type="Proteomes" id="UP001634393"/>
    </source>
</evidence>
<evidence type="ECO:0000256" key="1">
    <source>
        <dbReference type="SAM" id="MobiDB-lite"/>
    </source>
</evidence>
<sequence>MDRRLSLEDLKNERRRQRHAVLSTEERRSRRARCRDTDVPSTASVNVGASFVSVSLGSALEVGQIPGATFEFGESSTASVGLLNARDDLQTCSSISLGPNFEIGEASSASVGQQHGVPVVPSPLPLARHRRQPVGRFGRISAVPIVPWVLPSSPPCLHCGAFRFLRETPGFCCSNGQVCLPPPKVCPILRSLFTDMSEIACDFRQRDRTYNNAFAFTSIGMSTDGDSWLAKDGIYALKVFGQVFHFINPIDGSPNTKDLLQLFFLQSAAELDSELLAVKGLRNDVMSLIVEALSKNPYSVFFKRLRSWDDLKDAHVVLRSNTCLDQRTHNLPTVDEVAAVWRDSDEGDASQRRDIRVYTDGTRGHTIKYYYSCYDTLQYPLLFPNGEPGWHAGIKKIDTVLRSCGRKRKDPCVSFAAADPTNMASAEEILEREEQGT</sequence>
<comment type="caution">
    <text evidence="2">The sequence shown here is derived from an EMBL/GenBank/DDBJ whole genome shotgun (WGS) entry which is preliminary data.</text>
</comment>
<evidence type="ECO:0000313" key="2">
    <source>
        <dbReference type="EMBL" id="KAL3840262.1"/>
    </source>
</evidence>
<dbReference type="EMBL" id="JBJXBP010000003">
    <property type="protein sequence ID" value="KAL3840262.1"/>
    <property type="molecule type" value="Genomic_DNA"/>
</dbReference>
<feature type="region of interest" description="Disordered" evidence="1">
    <location>
        <begin position="18"/>
        <end position="37"/>
    </location>
</feature>
<keyword evidence="3" id="KW-1185">Reference proteome</keyword>
<gene>
    <name evidence="2" type="ORF">ACJIZ3_024853</name>
</gene>
<dbReference type="PANTHER" id="PTHR45786">
    <property type="entry name" value="DNA BINDING PROTEIN-LIKE"/>
    <property type="match status" value="1"/>
</dbReference>
<feature type="compositionally biased region" description="Basic and acidic residues" evidence="1">
    <location>
        <begin position="24"/>
        <end position="37"/>
    </location>
</feature>
<proteinExistence type="predicted"/>
<dbReference type="AlphaFoldDB" id="A0ABD3TVM3"/>